<dbReference type="Gene3D" id="1.20.5.190">
    <property type="match status" value="1"/>
</dbReference>
<evidence type="ECO:0000256" key="1">
    <source>
        <dbReference type="ARBA" id="ARBA00022860"/>
    </source>
</evidence>
<evidence type="ECO:0000256" key="2">
    <source>
        <dbReference type="ARBA" id="ARBA00024341"/>
    </source>
</evidence>
<gene>
    <name evidence="3" type="ORF">F511_27674</name>
</gene>
<name>A0A2Z7CGE1_9LAMI</name>
<dbReference type="Proteomes" id="UP000250235">
    <property type="component" value="Unassembled WGS sequence"/>
</dbReference>
<comment type="similarity">
    <text evidence="2">Belongs to the IQD family.</text>
</comment>
<dbReference type="PANTHER" id="PTHR32295:SF108">
    <property type="entry name" value="PROTEIN IQ-DOMAIN 20"/>
    <property type="match status" value="1"/>
</dbReference>
<protein>
    <submittedName>
        <fullName evidence="3">Protein IQ-DOMAIN 1-like</fullName>
    </submittedName>
</protein>
<dbReference type="OrthoDB" id="694295at2759"/>
<proteinExistence type="inferred from homology"/>
<dbReference type="GO" id="GO:0005516">
    <property type="term" value="F:calmodulin binding"/>
    <property type="evidence" value="ECO:0007669"/>
    <property type="project" value="UniProtKB-KW"/>
</dbReference>
<evidence type="ECO:0000313" key="4">
    <source>
        <dbReference type="Proteomes" id="UP000250235"/>
    </source>
</evidence>
<dbReference type="AlphaFoldDB" id="A0A2Z7CGE1"/>
<evidence type="ECO:0000313" key="3">
    <source>
        <dbReference type="EMBL" id="KZV46121.1"/>
    </source>
</evidence>
<keyword evidence="1" id="KW-0112">Calmodulin-binding</keyword>
<dbReference type="InterPro" id="IPR000048">
    <property type="entry name" value="IQ_motif_EF-hand-BS"/>
</dbReference>
<sequence>MGFKTGNGKSVWSRIVVKKLFERSPSTHHQRESDYSIMVVHNNEGSFSNEINSSRYEETMDIEFLSRDDMAAVSIQTCFRGHLARKAFRALKSLVKLQALIRGVIVRRQSRIALQCMHALARLHLTIQARKLLLND</sequence>
<dbReference type="PANTHER" id="PTHR32295">
    <property type="entry name" value="IQ-DOMAIN 5-RELATED"/>
    <property type="match status" value="1"/>
</dbReference>
<dbReference type="CDD" id="cd23767">
    <property type="entry name" value="IQCD"/>
    <property type="match status" value="1"/>
</dbReference>
<accession>A0A2Z7CGE1</accession>
<organism evidence="3 4">
    <name type="scientific">Dorcoceras hygrometricum</name>
    <dbReference type="NCBI Taxonomy" id="472368"/>
    <lineage>
        <taxon>Eukaryota</taxon>
        <taxon>Viridiplantae</taxon>
        <taxon>Streptophyta</taxon>
        <taxon>Embryophyta</taxon>
        <taxon>Tracheophyta</taxon>
        <taxon>Spermatophyta</taxon>
        <taxon>Magnoliopsida</taxon>
        <taxon>eudicotyledons</taxon>
        <taxon>Gunneridae</taxon>
        <taxon>Pentapetalae</taxon>
        <taxon>asterids</taxon>
        <taxon>lamiids</taxon>
        <taxon>Lamiales</taxon>
        <taxon>Gesneriaceae</taxon>
        <taxon>Didymocarpoideae</taxon>
        <taxon>Trichosporeae</taxon>
        <taxon>Loxocarpinae</taxon>
        <taxon>Dorcoceras</taxon>
    </lineage>
</organism>
<dbReference type="EMBL" id="KQ995707">
    <property type="protein sequence ID" value="KZV46121.1"/>
    <property type="molecule type" value="Genomic_DNA"/>
</dbReference>
<dbReference type="SMART" id="SM00015">
    <property type="entry name" value="IQ"/>
    <property type="match status" value="2"/>
</dbReference>
<reference evidence="3 4" key="1">
    <citation type="journal article" date="2015" name="Proc. Natl. Acad. Sci. U.S.A.">
        <title>The resurrection genome of Boea hygrometrica: A blueprint for survival of dehydration.</title>
        <authorList>
            <person name="Xiao L."/>
            <person name="Yang G."/>
            <person name="Zhang L."/>
            <person name="Yang X."/>
            <person name="Zhao S."/>
            <person name="Ji Z."/>
            <person name="Zhou Q."/>
            <person name="Hu M."/>
            <person name="Wang Y."/>
            <person name="Chen M."/>
            <person name="Xu Y."/>
            <person name="Jin H."/>
            <person name="Xiao X."/>
            <person name="Hu G."/>
            <person name="Bao F."/>
            <person name="Hu Y."/>
            <person name="Wan P."/>
            <person name="Li L."/>
            <person name="Deng X."/>
            <person name="Kuang T."/>
            <person name="Xiang C."/>
            <person name="Zhu J.K."/>
            <person name="Oliver M.J."/>
            <person name="He Y."/>
        </authorList>
    </citation>
    <scope>NUCLEOTIDE SEQUENCE [LARGE SCALE GENOMIC DNA]</scope>
    <source>
        <strain evidence="4">cv. XS01</strain>
    </source>
</reference>
<keyword evidence="4" id="KW-1185">Reference proteome</keyword>
<dbReference type="Pfam" id="PF00612">
    <property type="entry name" value="IQ"/>
    <property type="match status" value="2"/>
</dbReference>
<dbReference type="PROSITE" id="PS50096">
    <property type="entry name" value="IQ"/>
    <property type="match status" value="2"/>
</dbReference>